<dbReference type="Pfam" id="PF00106">
    <property type="entry name" value="adh_short"/>
    <property type="match status" value="1"/>
</dbReference>
<dbReference type="AlphaFoldDB" id="A0A2V1DPM7"/>
<dbReference type="InterPro" id="IPR002347">
    <property type="entry name" value="SDR_fam"/>
</dbReference>
<evidence type="ECO:0000256" key="1">
    <source>
        <dbReference type="ARBA" id="ARBA00023002"/>
    </source>
</evidence>
<evidence type="ECO:0008006" key="4">
    <source>
        <dbReference type="Google" id="ProtNLM"/>
    </source>
</evidence>
<dbReference type="Proteomes" id="UP000244855">
    <property type="component" value="Unassembled WGS sequence"/>
</dbReference>
<proteinExistence type="predicted"/>
<reference evidence="2 3" key="1">
    <citation type="journal article" date="2018" name="Sci. Rep.">
        <title>Comparative genomics provides insights into the lifestyle and reveals functional heterogeneity of dark septate endophytic fungi.</title>
        <authorList>
            <person name="Knapp D.G."/>
            <person name="Nemeth J.B."/>
            <person name="Barry K."/>
            <person name="Hainaut M."/>
            <person name="Henrissat B."/>
            <person name="Johnson J."/>
            <person name="Kuo A."/>
            <person name="Lim J.H.P."/>
            <person name="Lipzen A."/>
            <person name="Nolan M."/>
            <person name="Ohm R.A."/>
            <person name="Tamas L."/>
            <person name="Grigoriev I.V."/>
            <person name="Spatafora J.W."/>
            <person name="Nagy L.G."/>
            <person name="Kovacs G.M."/>
        </authorList>
    </citation>
    <scope>NUCLEOTIDE SEQUENCE [LARGE SCALE GENOMIC DNA]</scope>
    <source>
        <strain evidence="2 3">DSE2036</strain>
    </source>
</reference>
<name>A0A2V1DPM7_9PLEO</name>
<dbReference type="PANTHER" id="PTHR47534:SF2">
    <property type="entry name" value="KETOREDUCTASE (KR) DOMAIN-CONTAINING PROTEIN-RELATED"/>
    <property type="match status" value="1"/>
</dbReference>
<keyword evidence="1" id="KW-0560">Oxidoreductase</keyword>
<dbReference type="PANTHER" id="PTHR47534">
    <property type="entry name" value="YALI0E05731P"/>
    <property type="match status" value="1"/>
</dbReference>
<evidence type="ECO:0000313" key="3">
    <source>
        <dbReference type="Proteomes" id="UP000244855"/>
    </source>
</evidence>
<dbReference type="GO" id="GO:0016491">
    <property type="term" value="F:oxidoreductase activity"/>
    <property type="evidence" value="ECO:0007669"/>
    <property type="project" value="UniProtKB-KW"/>
</dbReference>
<sequence>MSALFPKTGTAVSLAEVRTHNTSLRNLAPGLVAIFVGGTSGISLYTAREFARNTTSPIIYLIGRNETEATRITQELKTINTGSTISFIKKDVSLLKKVDEACQEIKEKEKKVNLLFMTIGTMTLKGRNETPEGLDQKFALHYYSRMRFIQNLAPLLTTAAKDDDPKATLSRVVSVYDPFLGKNKKPNFADLSLKKNFSLGACAAHASAMQNFTLERFARLYPQTSFIHEQPGAVETGLAKRWAMKPLYVLMKPLLVEKKESGERHLFASTAPQYAPKAKAGEEGVVVGADGVKGSGHYHLTWSGGADGDGKVAEELRKDGAEEKIWTHTEEVYKKVCEEGGKY</sequence>
<dbReference type="OrthoDB" id="2898509at2759"/>
<evidence type="ECO:0000313" key="2">
    <source>
        <dbReference type="EMBL" id="PVI00208.1"/>
    </source>
</evidence>
<keyword evidence="3" id="KW-1185">Reference proteome</keyword>
<gene>
    <name evidence="2" type="ORF">DM02DRAFT_614550</name>
</gene>
<dbReference type="InterPro" id="IPR052228">
    <property type="entry name" value="Sec_Metab_Biosynth_Oxidored"/>
</dbReference>
<dbReference type="SUPFAM" id="SSF51735">
    <property type="entry name" value="NAD(P)-binding Rossmann-fold domains"/>
    <property type="match status" value="1"/>
</dbReference>
<accession>A0A2V1DPM7</accession>
<dbReference type="Gene3D" id="3.40.50.720">
    <property type="entry name" value="NAD(P)-binding Rossmann-like Domain"/>
    <property type="match status" value="1"/>
</dbReference>
<organism evidence="2 3">
    <name type="scientific">Periconia macrospinosa</name>
    <dbReference type="NCBI Taxonomy" id="97972"/>
    <lineage>
        <taxon>Eukaryota</taxon>
        <taxon>Fungi</taxon>
        <taxon>Dikarya</taxon>
        <taxon>Ascomycota</taxon>
        <taxon>Pezizomycotina</taxon>
        <taxon>Dothideomycetes</taxon>
        <taxon>Pleosporomycetidae</taxon>
        <taxon>Pleosporales</taxon>
        <taxon>Massarineae</taxon>
        <taxon>Periconiaceae</taxon>
        <taxon>Periconia</taxon>
    </lineage>
</organism>
<dbReference type="InterPro" id="IPR036291">
    <property type="entry name" value="NAD(P)-bd_dom_sf"/>
</dbReference>
<dbReference type="STRING" id="97972.A0A2V1DPM7"/>
<protein>
    <recommendedName>
        <fullName evidence="4">NAD(P)-binding protein</fullName>
    </recommendedName>
</protein>
<dbReference type="EMBL" id="KZ805377">
    <property type="protein sequence ID" value="PVI00208.1"/>
    <property type="molecule type" value="Genomic_DNA"/>
</dbReference>